<reference evidence="1 2" key="1">
    <citation type="submission" date="2022-12" db="EMBL/GenBank/DDBJ databases">
        <title>Chromosome-scale assembly of the Ensete ventricosum genome.</title>
        <authorList>
            <person name="Dussert Y."/>
            <person name="Stocks J."/>
            <person name="Wendawek A."/>
            <person name="Woldeyes F."/>
            <person name="Nichols R.A."/>
            <person name="Borrell J.S."/>
        </authorList>
    </citation>
    <scope>NUCLEOTIDE SEQUENCE [LARGE SCALE GENOMIC DNA]</scope>
    <source>
        <strain evidence="2">cv. Maze</strain>
        <tissue evidence="1">Seeds</tissue>
    </source>
</reference>
<keyword evidence="2" id="KW-1185">Reference proteome</keyword>
<protein>
    <submittedName>
        <fullName evidence="1">Uncharacterized protein</fullName>
    </submittedName>
</protein>
<accession>A0AAV8R3G9</accession>
<comment type="caution">
    <text evidence="1">The sequence shown here is derived from an EMBL/GenBank/DDBJ whole genome shotgun (WGS) entry which is preliminary data.</text>
</comment>
<dbReference type="AlphaFoldDB" id="A0AAV8R3G9"/>
<proteinExistence type="predicted"/>
<sequence length="211" mass="21908">MQCQMKKENPVSPLDAVHPPPRGIWVAVLVAVALVGFQPEGPVTGDLAVVQLVDHGGFAETKLEAPVIVGSAAHVFADLADSRLETPSDVADSGFANFVVVAPADMSFVVLAVLVPADEKIEIPAVVEPGKAAVMALEDKKHAGTEHAETEFALLADQAADLEAVDSIVAAAVEISVGWAVAAAELEGQFAEQSAGCLVARKCHWEGDCQP</sequence>
<evidence type="ECO:0000313" key="1">
    <source>
        <dbReference type="EMBL" id="KAJ8498113.1"/>
    </source>
</evidence>
<gene>
    <name evidence="1" type="ORF">OPV22_008665</name>
</gene>
<name>A0AAV8R3G9_ENSVE</name>
<organism evidence="1 2">
    <name type="scientific">Ensete ventricosum</name>
    <name type="common">Abyssinian banana</name>
    <name type="synonym">Musa ensete</name>
    <dbReference type="NCBI Taxonomy" id="4639"/>
    <lineage>
        <taxon>Eukaryota</taxon>
        <taxon>Viridiplantae</taxon>
        <taxon>Streptophyta</taxon>
        <taxon>Embryophyta</taxon>
        <taxon>Tracheophyta</taxon>
        <taxon>Spermatophyta</taxon>
        <taxon>Magnoliopsida</taxon>
        <taxon>Liliopsida</taxon>
        <taxon>Zingiberales</taxon>
        <taxon>Musaceae</taxon>
        <taxon>Ensete</taxon>
    </lineage>
</organism>
<dbReference type="Proteomes" id="UP001222027">
    <property type="component" value="Unassembled WGS sequence"/>
</dbReference>
<dbReference type="EMBL" id="JAQQAF010000003">
    <property type="protein sequence ID" value="KAJ8498113.1"/>
    <property type="molecule type" value="Genomic_DNA"/>
</dbReference>
<evidence type="ECO:0000313" key="2">
    <source>
        <dbReference type="Proteomes" id="UP001222027"/>
    </source>
</evidence>